<dbReference type="KEGG" id="ptkz:JDV02_000641"/>
<dbReference type="GeneID" id="72062606"/>
<dbReference type="EMBL" id="CP086354">
    <property type="protein sequence ID" value="UNI13954.1"/>
    <property type="molecule type" value="Genomic_DNA"/>
</dbReference>
<dbReference type="AlphaFoldDB" id="A0A9Q8V6L5"/>
<dbReference type="Proteomes" id="UP000829364">
    <property type="component" value="Chromosome 1"/>
</dbReference>
<organism evidence="1 2">
    <name type="scientific">Purpureocillium takamizusanense</name>
    <dbReference type="NCBI Taxonomy" id="2060973"/>
    <lineage>
        <taxon>Eukaryota</taxon>
        <taxon>Fungi</taxon>
        <taxon>Dikarya</taxon>
        <taxon>Ascomycota</taxon>
        <taxon>Pezizomycotina</taxon>
        <taxon>Sordariomycetes</taxon>
        <taxon>Hypocreomycetidae</taxon>
        <taxon>Hypocreales</taxon>
        <taxon>Ophiocordycipitaceae</taxon>
        <taxon>Purpureocillium</taxon>
    </lineage>
</organism>
<sequence>MALDDGTSIQQVAPRAANRETCVDAGGLTQLLAEKKAERERAESMRRRTYEEILNNYFEFYGFMPRPEGLLGTYWIESG</sequence>
<name>A0A9Q8V6L5_9HYPO</name>
<proteinExistence type="predicted"/>
<evidence type="ECO:0000313" key="1">
    <source>
        <dbReference type="EMBL" id="UNI13954.1"/>
    </source>
</evidence>
<evidence type="ECO:0000313" key="2">
    <source>
        <dbReference type="Proteomes" id="UP000829364"/>
    </source>
</evidence>
<keyword evidence="2" id="KW-1185">Reference proteome</keyword>
<reference evidence="1" key="1">
    <citation type="submission" date="2021-11" db="EMBL/GenBank/DDBJ databases">
        <title>Purpureocillium_takamizusanense_genome.</title>
        <authorList>
            <person name="Nguyen N.-H."/>
        </authorList>
    </citation>
    <scope>NUCLEOTIDE SEQUENCE</scope>
    <source>
        <strain evidence="1">PT3</strain>
    </source>
</reference>
<protein>
    <submittedName>
        <fullName evidence="1">Uncharacterized protein</fullName>
    </submittedName>
</protein>
<accession>A0A9Q8V6L5</accession>
<dbReference type="RefSeq" id="XP_047837435.1">
    <property type="nucleotide sequence ID" value="XM_047981475.1"/>
</dbReference>
<gene>
    <name evidence="1" type="ORF">JDV02_000641</name>
</gene>